<feature type="region of interest" description="Disordered" evidence="1">
    <location>
        <begin position="71"/>
        <end position="93"/>
    </location>
</feature>
<dbReference type="Proteomes" id="UP000078437">
    <property type="component" value="Chromosome"/>
</dbReference>
<feature type="compositionally biased region" description="Low complexity" evidence="1">
    <location>
        <begin position="81"/>
        <end position="93"/>
    </location>
</feature>
<dbReference type="AlphaFoldDB" id="A0A191WE35"/>
<dbReference type="SUPFAM" id="SSF53474">
    <property type="entry name" value="alpha/beta-Hydrolases"/>
    <property type="match status" value="1"/>
</dbReference>
<dbReference type="PANTHER" id="PTHR43798:SF33">
    <property type="entry name" value="HYDROLASE, PUTATIVE (AFU_ORTHOLOGUE AFUA_2G14860)-RELATED"/>
    <property type="match status" value="1"/>
</dbReference>
<evidence type="ECO:0000256" key="1">
    <source>
        <dbReference type="SAM" id="MobiDB-lite"/>
    </source>
</evidence>
<evidence type="ECO:0000313" key="3">
    <source>
        <dbReference type="EMBL" id="ANJ26458.1"/>
    </source>
</evidence>
<dbReference type="GO" id="GO:0003824">
    <property type="term" value="F:catalytic activity"/>
    <property type="evidence" value="ECO:0007669"/>
    <property type="project" value="UniProtKB-ARBA"/>
</dbReference>
<dbReference type="GO" id="GO:0016020">
    <property type="term" value="C:membrane"/>
    <property type="evidence" value="ECO:0007669"/>
    <property type="project" value="TreeGrafter"/>
</dbReference>
<evidence type="ECO:0000259" key="2">
    <source>
        <dbReference type="Pfam" id="PF00561"/>
    </source>
</evidence>
<dbReference type="KEGG" id="agy:ATC03_06700"/>
<dbReference type="InterPro" id="IPR050266">
    <property type="entry name" value="AB_hydrolase_sf"/>
</dbReference>
<feature type="compositionally biased region" description="Low complexity" evidence="1">
    <location>
        <begin position="31"/>
        <end position="43"/>
    </location>
</feature>
<gene>
    <name evidence="3" type="ORF">ATC03_06700</name>
</gene>
<name>A0A191WE35_9MICO</name>
<evidence type="ECO:0000313" key="4">
    <source>
        <dbReference type="Proteomes" id="UP000078437"/>
    </source>
</evidence>
<reference evidence="3 4" key="1">
    <citation type="journal article" date="2016" name="Int. J. Syst. Evol. Microbiol.">
        <title>Agromyces aureus sp. nov., isolated from the rhizosphere of Salix caprea L. grown in a heavy-metal-contaminated soil.</title>
        <authorList>
            <person name="Corretto E."/>
            <person name="Antonielli L."/>
            <person name="Sessitsch A."/>
            <person name="Compant S."/>
            <person name="Gorfer M."/>
            <person name="Kuffner M."/>
            <person name="Brader G."/>
        </authorList>
    </citation>
    <scope>NUCLEOTIDE SEQUENCE [LARGE SCALE GENOMIC DNA]</scope>
    <source>
        <strain evidence="3 4">AR33</strain>
    </source>
</reference>
<dbReference type="Gene3D" id="3.40.50.1820">
    <property type="entry name" value="alpha/beta hydrolase"/>
    <property type="match status" value="1"/>
</dbReference>
<protein>
    <recommendedName>
        <fullName evidence="2">AB hydrolase-1 domain-containing protein</fullName>
    </recommendedName>
</protein>
<dbReference type="Pfam" id="PF00561">
    <property type="entry name" value="Abhydrolase_1"/>
    <property type="match status" value="1"/>
</dbReference>
<accession>A0A191WE35</accession>
<dbReference type="STRING" id="453304.ATC03_06700"/>
<feature type="domain" description="AB hydrolase-1" evidence="2">
    <location>
        <begin position="56"/>
        <end position="152"/>
    </location>
</feature>
<proteinExistence type="predicted"/>
<organism evidence="3 4">
    <name type="scientific">Agromyces aureus</name>
    <dbReference type="NCBI Taxonomy" id="453304"/>
    <lineage>
        <taxon>Bacteria</taxon>
        <taxon>Bacillati</taxon>
        <taxon>Actinomycetota</taxon>
        <taxon>Actinomycetes</taxon>
        <taxon>Micrococcales</taxon>
        <taxon>Microbacteriaceae</taxon>
        <taxon>Agromyces</taxon>
    </lineage>
</organism>
<dbReference type="InterPro" id="IPR029058">
    <property type="entry name" value="AB_hydrolase_fold"/>
</dbReference>
<feature type="region of interest" description="Disordered" evidence="1">
    <location>
        <begin position="24"/>
        <end position="52"/>
    </location>
</feature>
<keyword evidence="4" id="KW-1185">Reference proteome</keyword>
<dbReference type="PANTHER" id="PTHR43798">
    <property type="entry name" value="MONOACYLGLYCEROL LIPASE"/>
    <property type="match status" value="1"/>
</dbReference>
<sequence length="266" mass="27317">MFLSCRGSGSPTVVFISGTGGGADEWSTLPDAGAGADEGVGAPSSPPESQPAAVPVFDAVSESTRVCAYDRPGVTLDDGSPTTTTPVPQPTTAQQGVDDLDAVLAAADESGPFLVVGASWGGLIAQLFARTHPDATAGLVLVDSASTYLEQTLSSEQWQAWMAAIEGARAGDAESPAYEPTMAEFESALPSPSVPAVVLSSDEPWDLQVTPGESTWPAWLAGQAALAESLQAMHVSDTHSGHGIQVEQPDLVTTAIDDVIEEIRKG</sequence>
<dbReference type="InterPro" id="IPR000073">
    <property type="entry name" value="AB_hydrolase_1"/>
</dbReference>
<dbReference type="EMBL" id="CP013979">
    <property type="protein sequence ID" value="ANJ26458.1"/>
    <property type="molecule type" value="Genomic_DNA"/>
</dbReference>
<reference evidence="4" key="2">
    <citation type="submission" date="2016-01" db="EMBL/GenBank/DDBJ databases">
        <title>Complete genome sequence of Agromyces aureus AR33T and comparison with related organisms.</title>
        <authorList>
            <person name="Corretto E."/>
            <person name="Antonielli L."/>
            <person name="Sessitsch A."/>
            <person name="Brader G."/>
        </authorList>
    </citation>
    <scope>NUCLEOTIDE SEQUENCE [LARGE SCALE GENOMIC DNA]</scope>
    <source>
        <strain evidence="4">AR33</strain>
    </source>
</reference>